<accession>A0ABR1W2T6</accession>
<dbReference type="Proteomes" id="UP001446871">
    <property type="component" value="Unassembled WGS sequence"/>
</dbReference>
<gene>
    <name evidence="2" type="ORF">PG996_003066</name>
</gene>
<feature type="region of interest" description="Disordered" evidence="1">
    <location>
        <begin position="1"/>
        <end position="66"/>
    </location>
</feature>
<keyword evidence="3" id="KW-1185">Reference proteome</keyword>
<evidence type="ECO:0000313" key="3">
    <source>
        <dbReference type="Proteomes" id="UP001446871"/>
    </source>
</evidence>
<reference evidence="2 3" key="1">
    <citation type="submission" date="2023-01" db="EMBL/GenBank/DDBJ databases">
        <title>Analysis of 21 Apiospora genomes using comparative genomics revels a genus with tremendous synthesis potential of carbohydrate active enzymes and secondary metabolites.</title>
        <authorList>
            <person name="Sorensen T."/>
        </authorList>
    </citation>
    <scope>NUCLEOTIDE SEQUENCE [LARGE SCALE GENOMIC DNA]</scope>
    <source>
        <strain evidence="2 3">CBS 83171</strain>
    </source>
</reference>
<feature type="compositionally biased region" description="Polar residues" evidence="1">
    <location>
        <begin position="48"/>
        <end position="60"/>
    </location>
</feature>
<protein>
    <submittedName>
        <fullName evidence="2">Uncharacterized protein</fullName>
    </submittedName>
</protein>
<evidence type="ECO:0000256" key="1">
    <source>
        <dbReference type="SAM" id="MobiDB-lite"/>
    </source>
</evidence>
<proteinExistence type="predicted"/>
<evidence type="ECO:0000313" key="2">
    <source>
        <dbReference type="EMBL" id="KAK8076896.1"/>
    </source>
</evidence>
<feature type="compositionally biased region" description="Polar residues" evidence="1">
    <location>
        <begin position="7"/>
        <end position="26"/>
    </location>
</feature>
<feature type="compositionally biased region" description="Basic and acidic residues" evidence="1">
    <location>
        <begin position="33"/>
        <end position="44"/>
    </location>
</feature>
<dbReference type="EMBL" id="JAQQWM010000002">
    <property type="protein sequence ID" value="KAK8076896.1"/>
    <property type="molecule type" value="Genomic_DNA"/>
</dbReference>
<name>A0ABR1W2T6_9PEZI</name>
<comment type="caution">
    <text evidence="2">The sequence shown here is derived from an EMBL/GenBank/DDBJ whole genome shotgun (WGS) entry which is preliminary data.</text>
</comment>
<sequence length="88" mass="9287">MFDIGQPVSNEQQYNNTMSKITTTVPSPIPNPTHHEPPDADRPPPVRITSSMSYTDTPDSTDGLPGATARPMAAAAAAYAAGLAVLYM</sequence>
<organism evidence="2 3">
    <name type="scientific">Apiospora saccharicola</name>
    <dbReference type="NCBI Taxonomy" id="335842"/>
    <lineage>
        <taxon>Eukaryota</taxon>
        <taxon>Fungi</taxon>
        <taxon>Dikarya</taxon>
        <taxon>Ascomycota</taxon>
        <taxon>Pezizomycotina</taxon>
        <taxon>Sordariomycetes</taxon>
        <taxon>Xylariomycetidae</taxon>
        <taxon>Amphisphaeriales</taxon>
        <taxon>Apiosporaceae</taxon>
        <taxon>Apiospora</taxon>
    </lineage>
</organism>